<feature type="transmembrane region" description="Helical" evidence="7">
    <location>
        <begin position="248"/>
        <end position="273"/>
    </location>
</feature>
<keyword evidence="4 7" id="KW-0812">Transmembrane</keyword>
<comment type="similarity">
    <text evidence="7">Belongs to the binding-protein-dependent transport system permease family.</text>
</comment>
<keyword evidence="6 7" id="KW-0472">Membrane</keyword>
<feature type="transmembrane region" description="Helical" evidence="7">
    <location>
        <begin position="7"/>
        <end position="26"/>
    </location>
</feature>
<keyword evidence="10" id="KW-1185">Reference proteome</keyword>
<accession>A0ABV9FHU3</accession>
<feature type="transmembrane region" description="Helical" evidence="7">
    <location>
        <begin position="61"/>
        <end position="82"/>
    </location>
</feature>
<evidence type="ECO:0000256" key="4">
    <source>
        <dbReference type="ARBA" id="ARBA00022692"/>
    </source>
</evidence>
<feature type="transmembrane region" description="Helical" evidence="7">
    <location>
        <begin position="144"/>
        <end position="167"/>
    </location>
</feature>
<dbReference type="InterPro" id="IPR051393">
    <property type="entry name" value="ABC_transporter_permease"/>
</dbReference>
<keyword evidence="2 7" id="KW-0813">Transport</keyword>
<dbReference type="EMBL" id="JBHSEP010000015">
    <property type="protein sequence ID" value="MFC4600352.1"/>
    <property type="molecule type" value="Genomic_DNA"/>
</dbReference>
<evidence type="ECO:0000256" key="5">
    <source>
        <dbReference type="ARBA" id="ARBA00022989"/>
    </source>
</evidence>
<evidence type="ECO:0000313" key="10">
    <source>
        <dbReference type="Proteomes" id="UP001596028"/>
    </source>
</evidence>
<evidence type="ECO:0000256" key="1">
    <source>
        <dbReference type="ARBA" id="ARBA00004651"/>
    </source>
</evidence>
<comment type="caution">
    <text evidence="9">The sequence shown here is derived from an EMBL/GenBank/DDBJ whole genome shotgun (WGS) entry which is preliminary data.</text>
</comment>
<dbReference type="Gene3D" id="1.10.3720.10">
    <property type="entry name" value="MetI-like"/>
    <property type="match status" value="1"/>
</dbReference>
<gene>
    <name evidence="9" type="ORF">ACFO3S_19055</name>
</gene>
<dbReference type="InterPro" id="IPR000515">
    <property type="entry name" value="MetI-like"/>
</dbReference>
<feature type="transmembrane region" description="Helical" evidence="7">
    <location>
        <begin position="188"/>
        <end position="211"/>
    </location>
</feature>
<dbReference type="CDD" id="cd06261">
    <property type="entry name" value="TM_PBP2"/>
    <property type="match status" value="1"/>
</dbReference>
<organism evidence="9 10">
    <name type="scientific">Cohnella hongkongensis</name>
    <dbReference type="NCBI Taxonomy" id="178337"/>
    <lineage>
        <taxon>Bacteria</taxon>
        <taxon>Bacillati</taxon>
        <taxon>Bacillota</taxon>
        <taxon>Bacilli</taxon>
        <taxon>Bacillales</taxon>
        <taxon>Paenibacillaceae</taxon>
        <taxon>Cohnella</taxon>
    </lineage>
</organism>
<dbReference type="PROSITE" id="PS50928">
    <property type="entry name" value="ABC_TM1"/>
    <property type="match status" value="1"/>
</dbReference>
<evidence type="ECO:0000256" key="6">
    <source>
        <dbReference type="ARBA" id="ARBA00023136"/>
    </source>
</evidence>
<reference evidence="10" key="1">
    <citation type="journal article" date="2019" name="Int. J. Syst. Evol. Microbiol.">
        <title>The Global Catalogue of Microorganisms (GCM) 10K type strain sequencing project: providing services to taxonomists for standard genome sequencing and annotation.</title>
        <authorList>
            <consortium name="The Broad Institute Genomics Platform"/>
            <consortium name="The Broad Institute Genome Sequencing Center for Infectious Disease"/>
            <person name="Wu L."/>
            <person name="Ma J."/>
        </authorList>
    </citation>
    <scope>NUCLEOTIDE SEQUENCE [LARGE SCALE GENOMIC DNA]</scope>
    <source>
        <strain evidence="10">CCUG 49571</strain>
    </source>
</reference>
<keyword evidence="3" id="KW-1003">Cell membrane</keyword>
<comment type="subcellular location">
    <subcellularLocation>
        <location evidence="1 7">Cell membrane</location>
        <topology evidence="1 7">Multi-pass membrane protein</topology>
    </subcellularLocation>
</comment>
<feature type="domain" description="ABC transmembrane type-1" evidence="8">
    <location>
        <begin position="57"/>
        <end position="269"/>
    </location>
</feature>
<proteinExistence type="inferred from homology"/>
<dbReference type="PANTHER" id="PTHR30193:SF37">
    <property type="entry name" value="INNER MEMBRANE ABC TRANSPORTER PERMEASE PROTEIN YCJO"/>
    <property type="match status" value="1"/>
</dbReference>
<dbReference type="RefSeq" id="WP_378099378.1">
    <property type="nucleotide sequence ID" value="NZ_JBHSEP010000015.1"/>
</dbReference>
<dbReference type="InterPro" id="IPR035906">
    <property type="entry name" value="MetI-like_sf"/>
</dbReference>
<evidence type="ECO:0000256" key="3">
    <source>
        <dbReference type="ARBA" id="ARBA00022475"/>
    </source>
</evidence>
<feature type="transmembrane region" description="Helical" evidence="7">
    <location>
        <begin position="94"/>
        <end position="114"/>
    </location>
</feature>
<sequence>MMYVPALILFVIFIFYPFFKGLQLSLTNWNGFSPRFEWIGLDNYKRMIQDRNTWLIIKNTLIFGAGSTILQNVIGFFYALLLNQGIRTKEYTRMIVYLPVIISPLIMGYIWYYIFRYNGGAANDLFLLFSDTKLNLLANPQLNVWIITLVNTYQFLGISMIIYLAGLQSISKEYYEAAEIDGASKSKQLAHVVIPLLTPAITISVMINLILGLKLFDVIIALTNGGPGYASQSLSTMMYQLYFAKQDAGYASSLGILLFVLISVISFAILRFLKSKEVHA</sequence>
<dbReference type="PANTHER" id="PTHR30193">
    <property type="entry name" value="ABC TRANSPORTER PERMEASE PROTEIN"/>
    <property type="match status" value="1"/>
</dbReference>
<dbReference type="Proteomes" id="UP001596028">
    <property type="component" value="Unassembled WGS sequence"/>
</dbReference>
<dbReference type="Pfam" id="PF00528">
    <property type="entry name" value="BPD_transp_1"/>
    <property type="match status" value="1"/>
</dbReference>
<evidence type="ECO:0000256" key="7">
    <source>
        <dbReference type="RuleBase" id="RU363032"/>
    </source>
</evidence>
<evidence type="ECO:0000259" key="8">
    <source>
        <dbReference type="PROSITE" id="PS50928"/>
    </source>
</evidence>
<name>A0ABV9FHU3_9BACL</name>
<keyword evidence="5 7" id="KW-1133">Transmembrane helix</keyword>
<dbReference type="SUPFAM" id="SSF161098">
    <property type="entry name" value="MetI-like"/>
    <property type="match status" value="1"/>
</dbReference>
<protein>
    <submittedName>
        <fullName evidence="9">Carbohydrate ABC transporter permease</fullName>
    </submittedName>
</protein>
<evidence type="ECO:0000256" key="2">
    <source>
        <dbReference type="ARBA" id="ARBA00022448"/>
    </source>
</evidence>
<evidence type="ECO:0000313" key="9">
    <source>
        <dbReference type="EMBL" id="MFC4600352.1"/>
    </source>
</evidence>